<evidence type="ECO:0000259" key="2">
    <source>
        <dbReference type="Pfam" id="PF19313"/>
    </source>
</evidence>
<evidence type="ECO:0000313" key="4">
    <source>
        <dbReference type="Proteomes" id="UP000680116"/>
    </source>
</evidence>
<dbReference type="EMBL" id="OU015430">
    <property type="protein sequence ID" value="CAG4970955.1"/>
    <property type="molecule type" value="Genomic_DNA"/>
</dbReference>
<reference evidence="3 4" key="1">
    <citation type="submission" date="2021-04" db="EMBL/GenBank/DDBJ databases">
        <authorList>
            <person name="Rodrigo-Torres L."/>
            <person name="Arahal R. D."/>
            <person name="Lucena T."/>
        </authorList>
    </citation>
    <scope>NUCLEOTIDE SEQUENCE [LARGE SCALE GENOMIC DNA]</scope>
    <source>
        <strain evidence="3 4">CECT 30171</strain>
    </source>
</reference>
<dbReference type="InterPro" id="IPR045670">
    <property type="entry name" value="DUF5916"/>
</dbReference>
<keyword evidence="4" id="KW-1185">Reference proteome</keyword>
<keyword evidence="1" id="KW-0732">Signal</keyword>
<accession>A0ABM8UE24</accession>
<gene>
    <name evidence="3" type="ORF">LYB30171_00848</name>
</gene>
<dbReference type="Gene3D" id="2.60.40.1190">
    <property type="match status" value="1"/>
</dbReference>
<evidence type="ECO:0000313" key="3">
    <source>
        <dbReference type="EMBL" id="CAG4970955.1"/>
    </source>
</evidence>
<sequence length="758" mass="84306">MRLLPAPSLLPLALLLPVALPAHADDAAARPSGGPRIEVDGRIDPEEWAGARHITDFRLTQPLSLEASPYPTEAWVKSTPDGLAVAFRNVQPAGVPRTRTRTRRDEGGQLDRVNVVVDFDGDGRTGYDFMITLAGGIADEVVTNEGQFNNDWDGNWKHASLETEEGWNAEFLIPWYIAPMGKADGGTRTVGLYLDRVVGSTGERVAWPTASWLRPRFLSDFEKVELPAYSQSLLAVTPYVVGVHDNILGKSEFDAGADIFWKPNGQTQLTATINPDFGQVESDDLVVNFGAEETFFSDKRPFFTENQGIFNFGLLIDNSQLVYTRRVGGAADDGSGASDIEAAVKLNGSLGGLNYGVLVAEEDGEAGRSFRALRLNHDFERQNVGVLATQVLRPWLDREARVLGIDHRWQPNDALTITSNAVGSHIDEAGTTTRGSGATTVVDYEMGNGWRQQWLAMHFGDDLEVNDFGYLGRNNLNYGHWQLSRRLTGLPAESAYSSHDYRGRLIGMDNDHGLRLQRQLRLIRQSDRRDGGSEYLQLNVNAPSYDDMLTRGRNPLYRPGNFSLSFERMRPRKGAWAWEFDAFAQSGGLAGNDKVGYGAAFEPTYYFSDALSAFAGVEYEYTPDWLVWQHDNLVGRFEEQSLEVNAGVDWSIGQRQELRVKLQAIGLDAQLAEAIEVQPDGRAVVVADPVSDFSLRNLGFQVRYRYILAPLSDLYVVYGRGGYVFDEFSVGPREQLVDSFSLRDSEQLLVKLSYRFEL</sequence>
<proteinExistence type="predicted"/>
<feature type="domain" description="DUF5916" evidence="2">
    <location>
        <begin position="234"/>
        <end position="333"/>
    </location>
</feature>
<dbReference type="Pfam" id="PF19313">
    <property type="entry name" value="DUF5916"/>
    <property type="match status" value="2"/>
</dbReference>
<protein>
    <recommendedName>
        <fullName evidence="2">DUF5916 domain-containing protein</fullName>
    </recommendedName>
</protein>
<feature type="chain" id="PRO_5045547158" description="DUF5916 domain-containing protein" evidence="1">
    <location>
        <begin position="25"/>
        <end position="758"/>
    </location>
</feature>
<name>A0ABM8UE24_9GAMM</name>
<feature type="domain" description="DUF5916" evidence="2">
    <location>
        <begin position="382"/>
        <end position="720"/>
    </location>
</feature>
<feature type="signal peptide" evidence="1">
    <location>
        <begin position="1"/>
        <end position="24"/>
    </location>
</feature>
<dbReference type="Proteomes" id="UP000680116">
    <property type="component" value="Chromosome"/>
</dbReference>
<dbReference type="SUPFAM" id="SSF49344">
    <property type="entry name" value="CBD9-like"/>
    <property type="match status" value="1"/>
</dbReference>
<evidence type="ECO:0000256" key="1">
    <source>
        <dbReference type="SAM" id="SignalP"/>
    </source>
</evidence>
<organism evidence="3 4">
    <name type="scientific">Novilysobacter luteus</name>
    <dbReference type="NCBI Taxonomy" id="2822368"/>
    <lineage>
        <taxon>Bacteria</taxon>
        <taxon>Pseudomonadati</taxon>
        <taxon>Pseudomonadota</taxon>
        <taxon>Gammaproteobacteria</taxon>
        <taxon>Lysobacterales</taxon>
        <taxon>Lysobacteraceae</taxon>
        <taxon>Novilysobacter</taxon>
    </lineage>
</organism>
<dbReference type="RefSeq" id="WP_215219808.1">
    <property type="nucleotide sequence ID" value="NZ_OU015430.1"/>
</dbReference>